<name>A0A117NGU4_PICGL</name>
<gene>
    <name evidence="1" type="ORF">ABT39_MTgene5515</name>
</gene>
<dbReference type="AlphaFoldDB" id="A0A117NGU4"/>
<accession>A0A117NGU4</accession>
<sequence length="53" mass="6130">MLRQAYVLVGHTTVLSGLETQTVCTGLKMDTVRRRPKTTVLQDFQKETHWNLK</sequence>
<protein>
    <submittedName>
        <fullName evidence="1">Uncharacterized protein</fullName>
    </submittedName>
</protein>
<evidence type="ECO:0000313" key="1">
    <source>
        <dbReference type="EMBL" id="KUM47330.1"/>
    </source>
</evidence>
<keyword evidence="1" id="KW-0496">Mitochondrion</keyword>
<proteinExistence type="predicted"/>
<reference evidence="1" key="1">
    <citation type="journal article" date="2015" name="Genome Biol. Evol.">
        <title>Organellar Genomes of White Spruce (Picea glauca): Assembly and Annotation.</title>
        <authorList>
            <person name="Jackman S.D."/>
            <person name="Warren R.L."/>
            <person name="Gibb E.A."/>
            <person name="Vandervalk B.P."/>
            <person name="Mohamadi H."/>
            <person name="Chu J."/>
            <person name="Raymond A."/>
            <person name="Pleasance S."/>
            <person name="Coope R."/>
            <person name="Wildung M.R."/>
            <person name="Ritland C.E."/>
            <person name="Bousquet J."/>
            <person name="Jones S.J."/>
            <person name="Bohlmann J."/>
            <person name="Birol I."/>
        </authorList>
    </citation>
    <scope>NUCLEOTIDE SEQUENCE [LARGE SCALE GENOMIC DNA]</scope>
    <source>
        <tissue evidence="1">Flushing bud</tissue>
    </source>
</reference>
<geneLocation type="mitochondrion" evidence="1"/>
<comment type="caution">
    <text evidence="1">The sequence shown here is derived from an EMBL/GenBank/DDBJ whole genome shotgun (WGS) entry which is preliminary data.</text>
</comment>
<organism evidence="1">
    <name type="scientific">Picea glauca</name>
    <name type="common">White spruce</name>
    <name type="synonym">Pinus glauca</name>
    <dbReference type="NCBI Taxonomy" id="3330"/>
    <lineage>
        <taxon>Eukaryota</taxon>
        <taxon>Viridiplantae</taxon>
        <taxon>Streptophyta</taxon>
        <taxon>Embryophyta</taxon>
        <taxon>Tracheophyta</taxon>
        <taxon>Spermatophyta</taxon>
        <taxon>Pinopsida</taxon>
        <taxon>Pinidae</taxon>
        <taxon>Conifers I</taxon>
        <taxon>Pinales</taxon>
        <taxon>Pinaceae</taxon>
        <taxon>Picea</taxon>
    </lineage>
</organism>
<dbReference type="EMBL" id="LKAM01000007">
    <property type="protein sequence ID" value="KUM47330.1"/>
    <property type="molecule type" value="Genomic_DNA"/>
</dbReference>